<feature type="domain" description="Tetrapyrrole methylase" evidence="13">
    <location>
        <begin position="350"/>
        <end position="568"/>
    </location>
</feature>
<comment type="caution">
    <text evidence="16">The sequence shown here is derived from an EMBL/GenBank/DDBJ whole genome shotgun (WGS) entry which is preliminary data.</text>
</comment>
<evidence type="ECO:0000256" key="3">
    <source>
        <dbReference type="ARBA" id="ARBA00022481"/>
    </source>
</evidence>
<evidence type="ECO:0000256" key="8">
    <source>
        <dbReference type="ARBA" id="ARBA00023027"/>
    </source>
</evidence>
<dbReference type="InterPro" id="IPR003043">
    <property type="entry name" value="Uropor_MeTrfase_CS"/>
</dbReference>
<keyword evidence="6" id="KW-0949">S-adenosyl-L-methionine</keyword>
<dbReference type="InterPro" id="IPR006366">
    <property type="entry name" value="CobA/CysG_C"/>
</dbReference>
<dbReference type="InterPro" id="IPR050161">
    <property type="entry name" value="Siro_Cobalamin_biosynth"/>
</dbReference>
<dbReference type="InterPro" id="IPR000878">
    <property type="entry name" value="4pyrrol_Mease"/>
</dbReference>
<accession>A0A8H4QIW9</accession>
<feature type="domain" description="Siroheme biosynthesis protein Met8 C-terminal" evidence="14">
    <location>
        <begin position="281"/>
        <end position="317"/>
    </location>
</feature>
<dbReference type="SUPFAM" id="SSF53790">
    <property type="entry name" value="Tetrapyrrole methylase"/>
    <property type="match status" value="1"/>
</dbReference>
<evidence type="ECO:0000256" key="2">
    <source>
        <dbReference type="ARBA" id="ARBA00012400"/>
    </source>
</evidence>
<evidence type="ECO:0000256" key="10">
    <source>
        <dbReference type="ARBA" id="ARBA00035662"/>
    </source>
</evidence>
<protein>
    <recommendedName>
        <fullName evidence="2">precorrin-2 dehydrogenase</fullName>
        <ecNumber evidence="2">1.3.1.76</ecNumber>
    </recommendedName>
</protein>
<dbReference type="InterPro" id="IPR036291">
    <property type="entry name" value="NAD(P)-bd_dom_sf"/>
</dbReference>
<dbReference type="GO" id="GO:0032259">
    <property type="term" value="P:methylation"/>
    <property type="evidence" value="ECO:0007669"/>
    <property type="project" value="UniProtKB-KW"/>
</dbReference>
<dbReference type="PANTHER" id="PTHR45790">
    <property type="entry name" value="SIROHEME SYNTHASE-RELATED"/>
    <property type="match status" value="1"/>
</dbReference>
<evidence type="ECO:0000256" key="5">
    <source>
        <dbReference type="ARBA" id="ARBA00022679"/>
    </source>
</evidence>
<dbReference type="GO" id="GO:0004851">
    <property type="term" value="F:uroporphyrin-III C-methyltransferase activity"/>
    <property type="evidence" value="ECO:0007669"/>
    <property type="project" value="TreeGrafter"/>
</dbReference>
<evidence type="ECO:0000256" key="6">
    <source>
        <dbReference type="ARBA" id="ARBA00022691"/>
    </source>
</evidence>
<dbReference type="PANTHER" id="PTHR45790:SF6">
    <property type="entry name" value="UROPORPHYRINOGEN-III C-METHYLTRANSFERASE"/>
    <property type="match status" value="1"/>
</dbReference>
<dbReference type="CDD" id="cd11642">
    <property type="entry name" value="SUMT"/>
    <property type="match status" value="1"/>
</dbReference>
<evidence type="ECO:0000256" key="9">
    <source>
        <dbReference type="ARBA" id="ARBA00023244"/>
    </source>
</evidence>
<keyword evidence="9" id="KW-0627">Porphyrin biosynthesis</keyword>
<keyword evidence="4 11" id="KW-0489">Methyltransferase</keyword>
<dbReference type="InterPro" id="IPR014777">
    <property type="entry name" value="4pyrrole_Mease_sub1"/>
</dbReference>
<evidence type="ECO:0000313" key="16">
    <source>
        <dbReference type="EMBL" id="KAF4611945.1"/>
    </source>
</evidence>
<feature type="compositionally biased region" description="Acidic residues" evidence="12">
    <location>
        <begin position="250"/>
        <end position="262"/>
    </location>
</feature>
<dbReference type="Gene3D" id="3.40.1010.10">
    <property type="entry name" value="Cobalt-precorrin-4 Transmethylase, Domain 1"/>
    <property type="match status" value="1"/>
</dbReference>
<dbReference type="EC" id="1.3.1.76" evidence="2"/>
<comment type="similarity">
    <text evidence="10">In the N-terminal section; belongs to the precorrin methyltransferase family.</text>
</comment>
<evidence type="ECO:0000259" key="14">
    <source>
        <dbReference type="Pfam" id="PF14823"/>
    </source>
</evidence>
<keyword evidence="7" id="KW-0560">Oxidoreductase</keyword>
<evidence type="ECO:0000313" key="17">
    <source>
        <dbReference type="Proteomes" id="UP000521872"/>
    </source>
</evidence>
<dbReference type="Pfam" id="PF14824">
    <property type="entry name" value="Sirohm_synth_M"/>
    <property type="match status" value="1"/>
</dbReference>
<dbReference type="EMBL" id="JAACJL010000057">
    <property type="protein sequence ID" value="KAF4611945.1"/>
    <property type="molecule type" value="Genomic_DNA"/>
</dbReference>
<dbReference type="GO" id="GO:0043115">
    <property type="term" value="F:precorrin-2 dehydrogenase activity"/>
    <property type="evidence" value="ECO:0007669"/>
    <property type="project" value="UniProtKB-EC"/>
</dbReference>
<evidence type="ECO:0000256" key="7">
    <source>
        <dbReference type="ARBA" id="ARBA00023002"/>
    </source>
</evidence>
<keyword evidence="8" id="KW-0520">NAD</keyword>
<feature type="domain" description="Siroheme synthase central" evidence="15">
    <location>
        <begin position="199"/>
        <end position="222"/>
    </location>
</feature>
<feature type="region of interest" description="Disordered" evidence="12">
    <location>
        <begin position="244"/>
        <end position="286"/>
    </location>
</feature>
<dbReference type="InterPro" id="IPR014776">
    <property type="entry name" value="4pyrrole_Mease_sub2"/>
</dbReference>
<dbReference type="Pfam" id="PF14823">
    <property type="entry name" value="Sirohm_synth_C"/>
    <property type="match status" value="1"/>
</dbReference>
<dbReference type="SUPFAM" id="SSF51735">
    <property type="entry name" value="NAD(P)-binding Rossmann-fold domains"/>
    <property type="match status" value="1"/>
</dbReference>
<dbReference type="AlphaFoldDB" id="A0A8H4QIW9"/>
<dbReference type="SUPFAM" id="SSF75615">
    <property type="entry name" value="Siroheme synthase middle domains-like"/>
    <property type="match status" value="1"/>
</dbReference>
<name>A0A8H4QIW9_9AGAR</name>
<dbReference type="PROSITE" id="PS00840">
    <property type="entry name" value="SUMT_2"/>
    <property type="match status" value="1"/>
</dbReference>
<dbReference type="Pfam" id="PF13241">
    <property type="entry name" value="NAD_binding_7"/>
    <property type="match status" value="1"/>
</dbReference>
<sequence>MRRLWHRNSLKIAHQHDKEGTIRTTRKPWIPSHILPYPMTQTYPTPVGGAGLVLSFRLQNRTVLILGSGALAASRAFAALEADATVVVLKRGPVCDELRWRAENNQLQIVDWDDLPSSSNNDDALDAFLDTLPNIALAIVTDTLSTDNSRSSKSAEQVYGVLRSRNIPVNTTDIPNLCDFTFTSTHRFENHENGEKTTLQVGVTTNGKGCRLASRLRREIVSKIPKEVGAAVAKVGQMREMAKGGLEPSEVVEEVSEEDALEDAGVSTPNRPVPSRSNSENATETRKRRIKWVAQVSEYWPISKLASMSEEEMKNVLSDDNALSLASATSHGLSTTQSLHFDSLSKIGQILLVGSGPGHPSLLTIATHTALTQLADLVLSDKLVPDAVLSLIPKNVAVRIARKFPGNAEGAQIEMMEAAVEAAKLGLTVVRLKQGDPVVYGRAGEEVLYFREHGFEPLVIPGVSSALAAPTFAGIPVTQRGVAESFIVCTGVGRRGKEVQLPGYERGRTLVVLMGVARLQQVISALVDDNPTQSRRDGRAYPLHTPIAIIERASMPDQRVISSTLRDIVRALESNGEQRPPGMMVIGWSVLALNGRGDMGVLDEDSEVLDEARIQRWLGGSEGLPWKVKEGIETGWDNF</sequence>
<keyword evidence="3" id="KW-0488">Methylation</keyword>
<proteinExistence type="inferred from homology"/>
<feature type="compositionally biased region" description="Polar residues" evidence="12">
    <location>
        <begin position="267"/>
        <end position="282"/>
    </location>
</feature>
<evidence type="ECO:0000256" key="4">
    <source>
        <dbReference type="ARBA" id="ARBA00022603"/>
    </source>
</evidence>
<evidence type="ECO:0000259" key="15">
    <source>
        <dbReference type="Pfam" id="PF14824"/>
    </source>
</evidence>
<dbReference type="Proteomes" id="UP000521872">
    <property type="component" value="Unassembled WGS sequence"/>
</dbReference>
<dbReference type="Pfam" id="PF00590">
    <property type="entry name" value="TP_methylase"/>
    <property type="match status" value="1"/>
</dbReference>
<organism evidence="16 17">
    <name type="scientific">Agrocybe pediades</name>
    <dbReference type="NCBI Taxonomy" id="84607"/>
    <lineage>
        <taxon>Eukaryota</taxon>
        <taxon>Fungi</taxon>
        <taxon>Dikarya</taxon>
        <taxon>Basidiomycota</taxon>
        <taxon>Agaricomycotina</taxon>
        <taxon>Agaricomycetes</taxon>
        <taxon>Agaricomycetidae</taxon>
        <taxon>Agaricales</taxon>
        <taxon>Agaricineae</taxon>
        <taxon>Strophariaceae</taxon>
        <taxon>Agrocybe</taxon>
    </lineage>
</organism>
<dbReference type="InterPro" id="IPR028281">
    <property type="entry name" value="Sirohaem_synthase_central"/>
</dbReference>
<dbReference type="Gene3D" id="3.30.950.10">
    <property type="entry name" value="Methyltransferase, Cobalt-precorrin-4 Transmethylase, Domain 2"/>
    <property type="match status" value="1"/>
</dbReference>
<dbReference type="NCBIfam" id="TIGR01469">
    <property type="entry name" value="cobA_cysG_Cterm"/>
    <property type="match status" value="1"/>
</dbReference>
<dbReference type="InterPro" id="IPR028162">
    <property type="entry name" value="Met8_C"/>
</dbReference>
<keyword evidence="17" id="KW-1185">Reference proteome</keyword>
<dbReference type="FunFam" id="3.40.1010.10:FF:000006">
    <property type="entry name" value="Siroheme synthase, putative"/>
    <property type="match status" value="1"/>
</dbReference>
<gene>
    <name evidence="16" type="ORF">D9613_004425</name>
</gene>
<evidence type="ECO:0000256" key="1">
    <source>
        <dbReference type="ARBA" id="ARBA00011738"/>
    </source>
</evidence>
<evidence type="ECO:0000259" key="13">
    <source>
        <dbReference type="Pfam" id="PF00590"/>
    </source>
</evidence>
<comment type="similarity">
    <text evidence="11">Belongs to the precorrin methyltransferase family.</text>
</comment>
<evidence type="ECO:0000256" key="11">
    <source>
        <dbReference type="RuleBase" id="RU003960"/>
    </source>
</evidence>
<reference evidence="16 17" key="1">
    <citation type="submission" date="2019-12" db="EMBL/GenBank/DDBJ databases">
        <authorList>
            <person name="Floudas D."/>
            <person name="Bentzer J."/>
            <person name="Ahren D."/>
            <person name="Johansson T."/>
            <person name="Persson P."/>
            <person name="Tunlid A."/>
        </authorList>
    </citation>
    <scope>NUCLEOTIDE SEQUENCE [LARGE SCALE GENOMIC DNA]</scope>
    <source>
        <strain evidence="16 17">CBS 102.39</strain>
    </source>
</reference>
<comment type="subunit">
    <text evidence="1">Homodimer.</text>
</comment>
<dbReference type="Gene3D" id="3.40.50.720">
    <property type="entry name" value="NAD(P)-binding Rossmann-like Domain"/>
    <property type="match status" value="1"/>
</dbReference>
<evidence type="ECO:0000256" key="12">
    <source>
        <dbReference type="SAM" id="MobiDB-lite"/>
    </source>
</evidence>
<dbReference type="InterPro" id="IPR035996">
    <property type="entry name" value="4pyrrol_Methylase_sf"/>
</dbReference>
<keyword evidence="5 11" id="KW-0808">Transferase</keyword>
<dbReference type="GO" id="GO:0019354">
    <property type="term" value="P:siroheme biosynthetic process"/>
    <property type="evidence" value="ECO:0007669"/>
    <property type="project" value="InterPro"/>
</dbReference>